<organism evidence="1 2">
    <name type="scientific">candidate division WOR-3 bacterium</name>
    <dbReference type="NCBI Taxonomy" id="2052148"/>
    <lineage>
        <taxon>Bacteria</taxon>
        <taxon>Bacteria division WOR-3</taxon>
    </lineage>
</organism>
<accession>A0A350HBP2</accession>
<dbReference type="EMBL" id="DMZY01000213">
    <property type="protein sequence ID" value="HAV92958.1"/>
    <property type="molecule type" value="Genomic_DNA"/>
</dbReference>
<evidence type="ECO:0000313" key="1">
    <source>
        <dbReference type="EMBL" id="HAV92958.1"/>
    </source>
</evidence>
<dbReference type="AlphaFoldDB" id="A0A350HBP2"/>
<sequence>MIFKSEDIRNGELVIKIANGDIFAYPIKADIMKGKINGNVEYYSEKNGLIHSKIESKKVDINEFLTKNKFVPFTIGAKVDLKSDLTFLQHKVKETVKGDIIVEAKDGWLLMPEIISNISKVLKLPLSDTFFFDDMYGDFNVDSQRVKFDDFTMEKNGHSLDYSGRVDFNKNMNLKGKYVIDMRIADTGLLEKILRMANYESDSIIVDFDVLGTYSKPRVAITYNSVGEYLKNQTNDAVNNLIEEMNNLFKF</sequence>
<protein>
    <submittedName>
        <fullName evidence="1">Uncharacterized protein</fullName>
    </submittedName>
</protein>
<comment type="caution">
    <text evidence="1">The sequence shown here is derived from an EMBL/GenBank/DDBJ whole genome shotgun (WGS) entry which is preliminary data.</text>
</comment>
<name>A0A350HBP2_UNCW3</name>
<gene>
    <name evidence="1" type="ORF">DCW38_07260</name>
</gene>
<proteinExistence type="predicted"/>
<reference evidence="1 2" key="1">
    <citation type="journal article" date="2018" name="Nat. Biotechnol.">
        <title>A standardized bacterial taxonomy based on genome phylogeny substantially revises the tree of life.</title>
        <authorList>
            <person name="Parks D.H."/>
            <person name="Chuvochina M."/>
            <person name="Waite D.W."/>
            <person name="Rinke C."/>
            <person name="Skarshewski A."/>
            <person name="Chaumeil P.A."/>
            <person name="Hugenholtz P."/>
        </authorList>
    </citation>
    <scope>NUCLEOTIDE SEQUENCE [LARGE SCALE GENOMIC DNA]</scope>
    <source>
        <strain evidence="1">UBA9956</strain>
    </source>
</reference>
<evidence type="ECO:0000313" key="2">
    <source>
        <dbReference type="Proteomes" id="UP000264062"/>
    </source>
</evidence>
<dbReference type="Proteomes" id="UP000264062">
    <property type="component" value="Unassembled WGS sequence"/>
</dbReference>